<dbReference type="InterPro" id="IPR011075">
    <property type="entry name" value="TetR_C"/>
</dbReference>
<reference evidence="6 7" key="1">
    <citation type="submission" date="2020-03" db="EMBL/GenBank/DDBJ databases">
        <title>Genomic Encyclopedia of Type Strains, Phase IV (KMG-IV): sequencing the most valuable type-strain genomes for metagenomic binning, comparative biology and taxonomic classification.</title>
        <authorList>
            <person name="Goeker M."/>
        </authorList>
    </citation>
    <scope>NUCLEOTIDE SEQUENCE [LARGE SCALE GENOMIC DNA]</scope>
    <source>
        <strain evidence="6 7">DSM 27651</strain>
    </source>
</reference>
<dbReference type="Pfam" id="PF16925">
    <property type="entry name" value="TetR_C_13"/>
    <property type="match status" value="1"/>
</dbReference>
<evidence type="ECO:0000256" key="1">
    <source>
        <dbReference type="ARBA" id="ARBA00023015"/>
    </source>
</evidence>
<dbReference type="PROSITE" id="PS01081">
    <property type="entry name" value="HTH_TETR_1"/>
    <property type="match status" value="1"/>
</dbReference>
<evidence type="ECO:0000313" key="6">
    <source>
        <dbReference type="EMBL" id="NJC32862.1"/>
    </source>
</evidence>
<dbReference type="PROSITE" id="PS50977">
    <property type="entry name" value="HTH_TETR_2"/>
    <property type="match status" value="1"/>
</dbReference>
<dbReference type="InterPro" id="IPR036271">
    <property type="entry name" value="Tet_transcr_reg_TetR-rel_C_sf"/>
</dbReference>
<feature type="domain" description="HTH tetR-type" evidence="5">
    <location>
        <begin position="1"/>
        <end position="50"/>
    </location>
</feature>
<evidence type="ECO:0000256" key="2">
    <source>
        <dbReference type="ARBA" id="ARBA00023125"/>
    </source>
</evidence>
<sequence>MHLFWRHGYETTSISDLTAAMGITPPSLYTAFGDKRRLFLEAVRRYAGEPEAAEAAIADAPSAHDAAQTLLTGAVEMFTGADTPPGCLLASATASGSAASQDVQAVVAAYRRRITDALTARIERDVAAGVLPRGADAGALAGLVVAVIQGLSVLARDGAPRTALAGVADAALRAWPEDVTA</sequence>
<evidence type="ECO:0000256" key="4">
    <source>
        <dbReference type="PROSITE-ProRule" id="PRU00335"/>
    </source>
</evidence>
<comment type="caution">
    <text evidence="6">The sequence shown here is derived from an EMBL/GenBank/DDBJ whole genome shotgun (WGS) entry which is preliminary data.</text>
</comment>
<dbReference type="SUPFAM" id="SSF48498">
    <property type="entry name" value="Tetracyclin repressor-like, C-terminal domain"/>
    <property type="match status" value="1"/>
</dbReference>
<gene>
    <name evidence="6" type="ORF">GGR88_000336</name>
</gene>
<accession>A0ABX0XHP7</accession>
<keyword evidence="2 4" id="KW-0238">DNA-binding</keyword>
<dbReference type="Gene3D" id="1.10.10.60">
    <property type="entry name" value="Homeodomain-like"/>
    <property type="match status" value="1"/>
</dbReference>
<dbReference type="InterPro" id="IPR001647">
    <property type="entry name" value="HTH_TetR"/>
</dbReference>
<protein>
    <submittedName>
        <fullName evidence="6">AcrR family transcriptional regulator</fullName>
    </submittedName>
</protein>
<evidence type="ECO:0000313" key="7">
    <source>
        <dbReference type="Proteomes" id="UP000734218"/>
    </source>
</evidence>
<proteinExistence type="predicted"/>
<organism evidence="6 7">
    <name type="scientific">Sphingomonas jejuensis</name>
    <dbReference type="NCBI Taxonomy" id="904715"/>
    <lineage>
        <taxon>Bacteria</taxon>
        <taxon>Pseudomonadati</taxon>
        <taxon>Pseudomonadota</taxon>
        <taxon>Alphaproteobacteria</taxon>
        <taxon>Sphingomonadales</taxon>
        <taxon>Sphingomonadaceae</taxon>
        <taxon>Sphingomonas</taxon>
    </lineage>
</organism>
<keyword evidence="7" id="KW-1185">Reference proteome</keyword>
<name>A0ABX0XHP7_9SPHN</name>
<dbReference type="InterPro" id="IPR023772">
    <property type="entry name" value="DNA-bd_HTH_TetR-type_CS"/>
</dbReference>
<dbReference type="EMBL" id="JAATJE010000001">
    <property type="protein sequence ID" value="NJC32862.1"/>
    <property type="molecule type" value="Genomic_DNA"/>
</dbReference>
<dbReference type="PANTHER" id="PTHR47506">
    <property type="entry name" value="TRANSCRIPTIONAL REGULATORY PROTEIN"/>
    <property type="match status" value="1"/>
</dbReference>
<dbReference type="Proteomes" id="UP000734218">
    <property type="component" value="Unassembled WGS sequence"/>
</dbReference>
<feature type="DNA-binding region" description="H-T-H motif" evidence="4">
    <location>
        <begin position="13"/>
        <end position="32"/>
    </location>
</feature>
<dbReference type="PANTHER" id="PTHR47506:SF1">
    <property type="entry name" value="HTH-TYPE TRANSCRIPTIONAL REGULATOR YJDC"/>
    <property type="match status" value="1"/>
</dbReference>
<evidence type="ECO:0000256" key="3">
    <source>
        <dbReference type="ARBA" id="ARBA00023163"/>
    </source>
</evidence>
<dbReference type="Pfam" id="PF00440">
    <property type="entry name" value="TetR_N"/>
    <property type="match status" value="1"/>
</dbReference>
<dbReference type="Gene3D" id="1.10.357.10">
    <property type="entry name" value="Tetracycline Repressor, domain 2"/>
    <property type="match status" value="1"/>
</dbReference>
<keyword evidence="3" id="KW-0804">Transcription</keyword>
<dbReference type="SUPFAM" id="SSF46689">
    <property type="entry name" value="Homeodomain-like"/>
    <property type="match status" value="1"/>
</dbReference>
<evidence type="ECO:0000259" key="5">
    <source>
        <dbReference type="PROSITE" id="PS50977"/>
    </source>
</evidence>
<dbReference type="RefSeq" id="WP_245196411.1">
    <property type="nucleotide sequence ID" value="NZ_JAATJE010000001.1"/>
</dbReference>
<dbReference type="InterPro" id="IPR009057">
    <property type="entry name" value="Homeodomain-like_sf"/>
</dbReference>
<keyword evidence="1" id="KW-0805">Transcription regulation</keyword>